<name>A0ABZ0IU99_9BACT</name>
<dbReference type="Pfam" id="PF04773">
    <property type="entry name" value="FecR"/>
    <property type="match status" value="1"/>
</dbReference>
<keyword evidence="1" id="KW-1133">Transmembrane helix</keyword>
<proteinExistence type="predicted"/>
<dbReference type="Gene3D" id="3.55.50.30">
    <property type="match status" value="1"/>
</dbReference>
<accession>A0ABZ0IU99</accession>
<evidence type="ECO:0000313" key="5">
    <source>
        <dbReference type="Proteomes" id="UP001302349"/>
    </source>
</evidence>
<evidence type="ECO:0000313" key="4">
    <source>
        <dbReference type="EMBL" id="WOK08612.1"/>
    </source>
</evidence>
<evidence type="ECO:0000259" key="2">
    <source>
        <dbReference type="Pfam" id="PF04773"/>
    </source>
</evidence>
<protein>
    <submittedName>
        <fullName evidence="4">FecR domain-containing protein</fullName>
    </submittedName>
</protein>
<gene>
    <name evidence="4" type="ORF">RT717_08180</name>
</gene>
<keyword evidence="1" id="KW-0472">Membrane</keyword>
<dbReference type="PANTHER" id="PTHR30273">
    <property type="entry name" value="PERIPLASMIC SIGNAL SENSOR AND SIGMA FACTOR ACTIVATOR FECR-RELATED"/>
    <property type="match status" value="1"/>
</dbReference>
<dbReference type="Gene3D" id="2.60.120.1440">
    <property type="match status" value="1"/>
</dbReference>
<dbReference type="Pfam" id="PF16344">
    <property type="entry name" value="FecR_C"/>
    <property type="match status" value="1"/>
</dbReference>
<dbReference type="InterPro" id="IPR006860">
    <property type="entry name" value="FecR"/>
</dbReference>
<dbReference type="InterPro" id="IPR032508">
    <property type="entry name" value="FecR_C"/>
</dbReference>
<dbReference type="RefSeq" id="WP_317491247.1">
    <property type="nucleotide sequence ID" value="NZ_CP136051.1"/>
</dbReference>
<dbReference type="EMBL" id="CP136051">
    <property type="protein sequence ID" value="WOK08612.1"/>
    <property type="molecule type" value="Genomic_DNA"/>
</dbReference>
<organism evidence="4 5">
    <name type="scientific">Imperialibacter roseus</name>
    <dbReference type="NCBI Taxonomy" id="1324217"/>
    <lineage>
        <taxon>Bacteria</taxon>
        <taxon>Pseudomonadati</taxon>
        <taxon>Bacteroidota</taxon>
        <taxon>Cytophagia</taxon>
        <taxon>Cytophagales</taxon>
        <taxon>Flammeovirgaceae</taxon>
        <taxon>Imperialibacter</taxon>
    </lineage>
</organism>
<sequence>MKNTNKTDQKELLEKFYNGETSLDEEKLLETGDNQLNPEKDLFRFFESERKVAPPSFPLEKLEGRHSFLFAAKIAASLALLVLFGYVFFNYFSKDAEPVRWVEVKTETDQKIINLSDGSIVTLNKSGSLKYQEGFADRLVYLEGEAFFDVKRDEASPFKVFTGKATTEVLGTSFYLRWLPGSAKVELEVSEGKVAFSSHDRNLNERVFVVAGERAVYDEQSNTIRRFESFDPNLIAWKTRQLQFEDAPLKKLLEDSEGYFDVEFAFEEAVISNCRFSGTFDHPTLEQLLDALKYVLNISYEMQNGKVILKGSGC</sequence>
<feature type="domain" description="Protein FecR C-terminal" evidence="3">
    <location>
        <begin position="242"/>
        <end position="308"/>
    </location>
</feature>
<evidence type="ECO:0000256" key="1">
    <source>
        <dbReference type="SAM" id="Phobius"/>
    </source>
</evidence>
<feature type="domain" description="FecR protein" evidence="2">
    <location>
        <begin position="105"/>
        <end position="194"/>
    </location>
</feature>
<dbReference type="InterPro" id="IPR012373">
    <property type="entry name" value="Ferrdict_sens_TM"/>
</dbReference>
<dbReference type="PANTHER" id="PTHR30273:SF2">
    <property type="entry name" value="PROTEIN FECR"/>
    <property type="match status" value="1"/>
</dbReference>
<feature type="transmembrane region" description="Helical" evidence="1">
    <location>
        <begin position="68"/>
        <end position="89"/>
    </location>
</feature>
<dbReference type="Proteomes" id="UP001302349">
    <property type="component" value="Chromosome"/>
</dbReference>
<reference evidence="4 5" key="1">
    <citation type="journal article" date="2023" name="Microbiol. Resour. Announc.">
        <title>Complete Genome Sequence of Imperialibacter roseus strain P4T.</title>
        <authorList>
            <person name="Tizabi D.R."/>
            <person name="Bachvaroff T."/>
            <person name="Hill R.T."/>
        </authorList>
    </citation>
    <scope>NUCLEOTIDE SEQUENCE [LARGE SCALE GENOMIC DNA]</scope>
    <source>
        <strain evidence="4 5">P4T</strain>
    </source>
</reference>
<evidence type="ECO:0000259" key="3">
    <source>
        <dbReference type="Pfam" id="PF16344"/>
    </source>
</evidence>
<keyword evidence="5" id="KW-1185">Reference proteome</keyword>
<keyword evidence="1" id="KW-0812">Transmembrane</keyword>